<evidence type="ECO:0000313" key="3">
    <source>
        <dbReference type="Proteomes" id="UP000481153"/>
    </source>
</evidence>
<organism evidence="2 3">
    <name type="scientific">Aphanomyces euteiches</name>
    <dbReference type="NCBI Taxonomy" id="100861"/>
    <lineage>
        <taxon>Eukaryota</taxon>
        <taxon>Sar</taxon>
        <taxon>Stramenopiles</taxon>
        <taxon>Oomycota</taxon>
        <taxon>Saprolegniomycetes</taxon>
        <taxon>Saprolegniales</taxon>
        <taxon>Verrucalvaceae</taxon>
        <taxon>Aphanomyces</taxon>
    </lineage>
</organism>
<reference evidence="2 3" key="1">
    <citation type="submission" date="2019-07" db="EMBL/GenBank/DDBJ databases">
        <title>Genomics analysis of Aphanomyces spp. identifies a new class of oomycete effector associated with host adaptation.</title>
        <authorList>
            <person name="Gaulin E."/>
        </authorList>
    </citation>
    <scope>NUCLEOTIDE SEQUENCE [LARGE SCALE GENOMIC DNA]</scope>
    <source>
        <strain evidence="2 3">ATCC 201684</strain>
    </source>
</reference>
<feature type="compositionally biased region" description="Polar residues" evidence="1">
    <location>
        <begin position="280"/>
        <end position="292"/>
    </location>
</feature>
<evidence type="ECO:0008006" key="4">
    <source>
        <dbReference type="Google" id="ProtNLM"/>
    </source>
</evidence>
<dbReference type="Proteomes" id="UP000481153">
    <property type="component" value="Unassembled WGS sequence"/>
</dbReference>
<feature type="compositionally biased region" description="Polar residues" evidence="1">
    <location>
        <begin position="1"/>
        <end position="14"/>
    </location>
</feature>
<feature type="region of interest" description="Disordered" evidence="1">
    <location>
        <begin position="1"/>
        <end position="187"/>
    </location>
</feature>
<feature type="compositionally biased region" description="Low complexity" evidence="1">
    <location>
        <begin position="170"/>
        <end position="187"/>
    </location>
</feature>
<feature type="compositionally biased region" description="Low complexity" evidence="1">
    <location>
        <begin position="466"/>
        <end position="479"/>
    </location>
</feature>
<feature type="compositionally biased region" description="Basic and acidic residues" evidence="1">
    <location>
        <begin position="705"/>
        <end position="716"/>
    </location>
</feature>
<feature type="region of interest" description="Disordered" evidence="1">
    <location>
        <begin position="614"/>
        <end position="658"/>
    </location>
</feature>
<feature type="compositionally biased region" description="Low complexity" evidence="1">
    <location>
        <begin position="118"/>
        <end position="140"/>
    </location>
</feature>
<feature type="compositionally biased region" description="Low complexity" evidence="1">
    <location>
        <begin position="682"/>
        <end position="696"/>
    </location>
</feature>
<feature type="compositionally biased region" description="Acidic residues" evidence="1">
    <location>
        <begin position="724"/>
        <end position="743"/>
    </location>
</feature>
<proteinExistence type="predicted"/>
<dbReference type="EMBL" id="VJMJ01000111">
    <property type="protein sequence ID" value="KAF0734523.1"/>
    <property type="molecule type" value="Genomic_DNA"/>
</dbReference>
<feature type="compositionally biased region" description="Polar residues" evidence="1">
    <location>
        <begin position="455"/>
        <end position="465"/>
    </location>
</feature>
<comment type="caution">
    <text evidence="2">The sequence shown here is derived from an EMBL/GenBank/DDBJ whole genome shotgun (WGS) entry which is preliminary data.</text>
</comment>
<accession>A0A6G0X3N6</accession>
<feature type="compositionally biased region" description="Low complexity" evidence="1">
    <location>
        <begin position="488"/>
        <end position="513"/>
    </location>
</feature>
<sequence>MPEATTVQSVSQPTVGPPAKKARVRAPPKAAAAKAAPTLPPAKITVPAGNAKATTNTPETATPKGKRPPPTATAAAAAATAAAKKKQVQQQQQHAAQMSQMSMNGGAPQSSAATPNMNNQTTTPGNFGPNGNPSMNSNNTAGFPGGLQRTYSGMNMMGAAPNGTPGNGANGMSSATPPSTDPSAVPTLDPTMRRTAMQALYMRYKQLHGTKVDDTTLQRMAAKLEQQIAMKSSSREEYTINSQNEIKRIDLSQRMYGTPPQGSSSQPGDNPMGNMAKPNPSANSTPTSNASMGNFNVAQQQQMLQRQLSQNMLYGGGNDPAAAAAAMQQAAQMNGNPFQHAAAPGNLSYQEFCQRMRFQPMEKLIDVMWNQRLMIFQLQQENCAYKKQCGALQQMVMTMNMNMNNGGYNNMQPQQPQYPQQFNGMKAQSPMFNSAAVNYGMQQPGMDQGQLSRQASMNNMTPTGNFQQPQTPQPSFTSQLTGPPPSSATPTAVPPSASSAPTATPTPSNPAAAPANAAAYWAKVQELKEKHSDHLKKAYQILCMAAQSGSRQTSKAESMKQNIHYAIVVLNESPATAQPRENNVLQAIETFIVDSIVPLVRKVQEVSQSQQMAAAAANSASATKSEAPGQHQPPQSQAQQHQQQQQQQFLQQQQQQQPMGEFTKQLFDATAPTHNSQPPKPQQTAAGAAAGNAARSAPPPPPATETKDQEVEKKENQSALGNMDDFDDFDDLDDLDDDKLDDD</sequence>
<feature type="region of interest" description="Disordered" evidence="1">
    <location>
        <begin position="455"/>
        <end position="513"/>
    </location>
</feature>
<protein>
    <recommendedName>
        <fullName evidence="4">Mediator complex subunit 15 KIX domain-containing protein</fullName>
    </recommendedName>
</protein>
<keyword evidence="3" id="KW-1185">Reference proteome</keyword>
<feature type="compositionally biased region" description="Low complexity" evidence="1">
    <location>
        <begin position="27"/>
        <end position="43"/>
    </location>
</feature>
<name>A0A6G0X3N6_9STRA</name>
<feature type="compositionally biased region" description="Low complexity" evidence="1">
    <location>
        <begin position="72"/>
        <end position="97"/>
    </location>
</feature>
<dbReference type="VEuPathDB" id="FungiDB:AeMF1_010672"/>
<dbReference type="AlphaFoldDB" id="A0A6G0X3N6"/>
<gene>
    <name evidence="2" type="ORF">Ae201684_008767</name>
</gene>
<feature type="region of interest" description="Disordered" evidence="1">
    <location>
        <begin position="254"/>
        <end position="292"/>
    </location>
</feature>
<feature type="region of interest" description="Disordered" evidence="1">
    <location>
        <begin position="670"/>
        <end position="743"/>
    </location>
</feature>
<evidence type="ECO:0000256" key="1">
    <source>
        <dbReference type="SAM" id="MobiDB-lite"/>
    </source>
</evidence>
<feature type="compositionally biased region" description="Polar residues" evidence="1">
    <location>
        <begin position="98"/>
        <end position="117"/>
    </location>
</feature>
<evidence type="ECO:0000313" key="2">
    <source>
        <dbReference type="EMBL" id="KAF0734523.1"/>
    </source>
</evidence>